<name>A0ABS5XR99_9MICO</name>
<dbReference type="CDD" id="cd01392">
    <property type="entry name" value="HTH_LacI"/>
    <property type="match status" value="1"/>
</dbReference>
<feature type="domain" description="HTH lacI-type" evidence="5">
    <location>
        <begin position="21"/>
        <end position="75"/>
    </location>
</feature>
<dbReference type="InterPro" id="IPR028082">
    <property type="entry name" value="Peripla_BP_I"/>
</dbReference>
<dbReference type="PROSITE" id="PS50932">
    <property type="entry name" value="HTH_LACI_2"/>
    <property type="match status" value="1"/>
</dbReference>
<dbReference type="Gene3D" id="3.40.50.2300">
    <property type="match status" value="2"/>
</dbReference>
<dbReference type="PANTHER" id="PTHR30146:SF109">
    <property type="entry name" value="HTH-TYPE TRANSCRIPTIONAL REGULATOR GALS"/>
    <property type="match status" value="1"/>
</dbReference>
<dbReference type="Gene3D" id="1.10.260.40">
    <property type="entry name" value="lambda repressor-like DNA-binding domains"/>
    <property type="match status" value="1"/>
</dbReference>
<dbReference type="GO" id="GO:0003677">
    <property type="term" value="F:DNA binding"/>
    <property type="evidence" value="ECO:0007669"/>
    <property type="project" value="UniProtKB-KW"/>
</dbReference>
<dbReference type="CDD" id="cd01574">
    <property type="entry name" value="PBP1_LacI"/>
    <property type="match status" value="1"/>
</dbReference>
<dbReference type="PANTHER" id="PTHR30146">
    <property type="entry name" value="LACI-RELATED TRANSCRIPTIONAL REPRESSOR"/>
    <property type="match status" value="1"/>
</dbReference>
<dbReference type="SMART" id="SM00354">
    <property type="entry name" value="HTH_LACI"/>
    <property type="match status" value="1"/>
</dbReference>
<evidence type="ECO:0000256" key="1">
    <source>
        <dbReference type="ARBA" id="ARBA00023015"/>
    </source>
</evidence>
<evidence type="ECO:0000313" key="7">
    <source>
        <dbReference type="Proteomes" id="UP000740605"/>
    </source>
</evidence>
<keyword evidence="2 6" id="KW-0238">DNA-binding</keyword>
<dbReference type="Proteomes" id="UP000740605">
    <property type="component" value="Unassembled WGS sequence"/>
</dbReference>
<evidence type="ECO:0000256" key="4">
    <source>
        <dbReference type="SAM" id="MobiDB-lite"/>
    </source>
</evidence>
<dbReference type="RefSeq" id="WP_215486222.1">
    <property type="nucleotide sequence ID" value="NZ_BAAAPJ010000001.1"/>
</dbReference>
<protein>
    <submittedName>
        <fullName evidence="6">LacI family DNA-binding transcriptional regulator</fullName>
    </submittedName>
</protein>
<feature type="region of interest" description="Disordered" evidence="4">
    <location>
        <begin position="330"/>
        <end position="360"/>
    </location>
</feature>
<keyword evidence="1" id="KW-0805">Transcription regulation</keyword>
<accession>A0ABS5XR99</accession>
<evidence type="ECO:0000259" key="5">
    <source>
        <dbReference type="PROSITE" id="PS50932"/>
    </source>
</evidence>
<evidence type="ECO:0000256" key="2">
    <source>
        <dbReference type="ARBA" id="ARBA00023125"/>
    </source>
</evidence>
<proteinExistence type="predicted"/>
<dbReference type="SUPFAM" id="SSF47413">
    <property type="entry name" value="lambda repressor-like DNA-binding domains"/>
    <property type="match status" value="1"/>
</dbReference>
<feature type="compositionally biased region" description="Low complexity" evidence="4">
    <location>
        <begin position="330"/>
        <end position="342"/>
    </location>
</feature>
<dbReference type="SUPFAM" id="SSF53822">
    <property type="entry name" value="Periplasmic binding protein-like I"/>
    <property type="match status" value="1"/>
</dbReference>
<dbReference type="PROSITE" id="PS00356">
    <property type="entry name" value="HTH_LACI_1"/>
    <property type="match status" value="1"/>
</dbReference>
<dbReference type="EMBL" id="JAFLHG010000002">
    <property type="protein sequence ID" value="MBT8796966.1"/>
    <property type="molecule type" value="Genomic_DNA"/>
</dbReference>
<reference evidence="6 7" key="1">
    <citation type="submission" date="2021-03" db="EMBL/GenBank/DDBJ databases">
        <title>Microbacterium pauli sp. nov., isolated from microfiltered milk.</title>
        <authorList>
            <person name="Bellassi P."/>
            <person name="Fontana A."/>
            <person name="Callegari M.L."/>
            <person name="Lorenzo M."/>
            <person name="Cappa F."/>
        </authorList>
    </citation>
    <scope>NUCLEOTIDE SEQUENCE [LARGE SCALE GENOMIC DNA]</scope>
    <source>
        <strain evidence="6 7">DSM 18909</strain>
    </source>
</reference>
<evidence type="ECO:0000313" key="6">
    <source>
        <dbReference type="EMBL" id="MBT8796966.1"/>
    </source>
</evidence>
<dbReference type="Pfam" id="PF00356">
    <property type="entry name" value="LacI"/>
    <property type="match status" value="1"/>
</dbReference>
<comment type="caution">
    <text evidence="6">The sequence shown here is derived from an EMBL/GenBank/DDBJ whole genome shotgun (WGS) entry which is preliminary data.</text>
</comment>
<dbReference type="InterPro" id="IPR000843">
    <property type="entry name" value="HTH_LacI"/>
</dbReference>
<organism evidence="6 7">
    <name type="scientific">Microbacterium flavum</name>
    <dbReference type="NCBI Taxonomy" id="415216"/>
    <lineage>
        <taxon>Bacteria</taxon>
        <taxon>Bacillati</taxon>
        <taxon>Actinomycetota</taxon>
        <taxon>Actinomycetes</taxon>
        <taxon>Micrococcales</taxon>
        <taxon>Microbacteriaceae</taxon>
        <taxon>Microbacterium</taxon>
    </lineage>
</organism>
<evidence type="ECO:0000256" key="3">
    <source>
        <dbReference type="ARBA" id="ARBA00023163"/>
    </source>
</evidence>
<dbReference type="InterPro" id="IPR010982">
    <property type="entry name" value="Lambda_DNA-bd_dom_sf"/>
</dbReference>
<gene>
    <name evidence="6" type="ORF">J0P97_02600</name>
</gene>
<keyword evidence="3" id="KW-0804">Transcription</keyword>
<sequence>MNVHIEGEGAVTTGEERTRTASIRDVARVADVSYQTVSRVLNGHPSIRPETKQRVLDAMAELRYRPNQAARALVTSRSRTLGVILGSRGEYGPTSSLAAVEDAARRRGYWVNSAYLSDTRPETIRAAVEHLRRQSVEGIIVHAPQVRVFDVLAELDVDIPFLGLHTAERGVAELAEDQLRGARLATEHLIGLGHVEILHVAGPQDWIEAESRMRGYLHAISDADLPTRPPILGDWTADFGYRAALELSHRLDFTAVFAANDAMALGLLHGFRDVGLDLPGQMSVVGFDDIPLARHGWPPLTTVHQHFAQLGERAIDALLAALESDAGALRDAAGPAAPPGDLTPELVVRASTAPPAPRRR</sequence>
<keyword evidence="7" id="KW-1185">Reference proteome</keyword>
<dbReference type="Pfam" id="PF13377">
    <property type="entry name" value="Peripla_BP_3"/>
    <property type="match status" value="1"/>
</dbReference>
<dbReference type="InterPro" id="IPR046335">
    <property type="entry name" value="LacI/GalR-like_sensor"/>
</dbReference>